<feature type="transmembrane region" description="Helical" evidence="8">
    <location>
        <begin position="219"/>
        <end position="243"/>
    </location>
</feature>
<evidence type="ECO:0000313" key="10">
    <source>
        <dbReference type="Proteomes" id="UP001229409"/>
    </source>
</evidence>
<feature type="transmembrane region" description="Helical" evidence="8">
    <location>
        <begin position="12"/>
        <end position="34"/>
    </location>
</feature>
<dbReference type="PANTHER" id="PTHR34975:SF2">
    <property type="entry name" value="SPORE GERMINATION PROTEIN A2"/>
    <property type="match status" value="1"/>
</dbReference>
<dbReference type="GO" id="GO:0016020">
    <property type="term" value="C:membrane"/>
    <property type="evidence" value="ECO:0007669"/>
    <property type="project" value="UniProtKB-SubCell"/>
</dbReference>
<keyword evidence="4" id="KW-0309">Germination</keyword>
<evidence type="ECO:0000256" key="3">
    <source>
        <dbReference type="ARBA" id="ARBA00022448"/>
    </source>
</evidence>
<feature type="transmembrane region" description="Helical" evidence="8">
    <location>
        <begin position="305"/>
        <end position="324"/>
    </location>
</feature>
<dbReference type="InterPro" id="IPR004761">
    <property type="entry name" value="Spore_GerAB"/>
</dbReference>
<evidence type="ECO:0000313" key="9">
    <source>
        <dbReference type="EMBL" id="MDH2333918.1"/>
    </source>
</evidence>
<comment type="caution">
    <text evidence="9">The sequence shown here is derived from an EMBL/GenBank/DDBJ whole genome shotgun (WGS) entry which is preliminary data.</text>
</comment>
<comment type="subcellular location">
    <subcellularLocation>
        <location evidence="1">Membrane</location>
        <topology evidence="1">Multi-pass membrane protein</topology>
    </subcellularLocation>
</comment>
<feature type="transmembrane region" description="Helical" evidence="8">
    <location>
        <begin position="121"/>
        <end position="138"/>
    </location>
</feature>
<dbReference type="AlphaFoldDB" id="A0AAP4ECY6"/>
<gene>
    <name evidence="9" type="ORF">QDS18_23905</name>
</gene>
<dbReference type="GO" id="GO:0009847">
    <property type="term" value="P:spore germination"/>
    <property type="evidence" value="ECO:0007669"/>
    <property type="project" value="InterPro"/>
</dbReference>
<evidence type="ECO:0000256" key="4">
    <source>
        <dbReference type="ARBA" id="ARBA00022544"/>
    </source>
</evidence>
<comment type="similarity">
    <text evidence="2">Belongs to the amino acid-polyamine-organocation (APC) superfamily. Spore germination protein (SGP) (TC 2.A.3.9) family.</text>
</comment>
<organism evidence="9 10">
    <name type="scientific">Paenibacillus polymyxa</name>
    <name type="common">Bacillus polymyxa</name>
    <dbReference type="NCBI Taxonomy" id="1406"/>
    <lineage>
        <taxon>Bacteria</taxon>
        <taxon>Bacillati</taxon>
        <taxon>Bacillota</taxon>
        <taxon>Bacilli</taxon>
        <taxon>Bacillales</taxon>
        <taxon>Paenibacillaceae</taxon>
        <taxon>Paenibacillus</taxon>
    </lineage>
</organism>
<keyword evidence="3" id="KW-0813">Transport</keyword>
<dbReference type="Gene3D" id="1.20.1740.10">
    <property type="entry name" value="Amino acid/polyamine transporter I"/>
    <property type="match status" value="1"/>
</dbReference>
<evidence type="ECO:0000256" key="5">
    <source>
        <dbReference type="ARBA" id="ARBA00022692"/>
    </source>
</evidence>
<reference evidence="9" key="1">
    <citation type="submission" date="2023-04" db="EMBL/GenBank/DDBJ databases">
        <title>Uncovering the Secrets of Slow-Growing Bacteria in Tropical Savanna Soil through Cultivation and Genomic Analysis.</title>
        <authorList>
            <person name="Goncalves O.S."/>
            <person name="Santana M.F."/>
        </authorList>
    </citation>
    <scope>NUCLEOTIDE SEQUENCE</scope>
    <source>
        <strain evidence="9">ANTI</strain>
    </source>
</reference>
<feature type="transmembrane region" description="Helical" evidence="8">
    <location>
        <begin position="145"/>
        <end position="167"/>
    </location>
</feature>
<feature type="transmembrane region" description="Helical" evidence="8">
    <location>
        <begin position="336"/>
        <end position="356"/>
    </location>
</feature>
<evidence type="ECO:0000256" key="7">
    <source>
        <dbReference type="ARBA" id="ARBA00023136"/>
    </source>
</evidence>
<evidence type="ECO:0000256" key="2">
    <source>
        <dbReference type="ARBA" id="ARBA00007998"/>
    </source>
</evidence>
<dbReference type="NCBIfam" id="TIGR00912">
    <property type="entry name" value="2A0309"/>
    <property type="match status" value="1"/>
</dbReference>
<dbReference type="Pfam" id="PF03845">
    <property type="entry name" value="Spore_permease"/>
    <property type="match status" value="1"/>
</dbReference>
<accession>A0AAP4ECY6</accession>
<dbReference type="RefSeq" id="WP_028542198.1">
    <property type="nucleotide sequence ID" value="NZ_CP011420.1"/>
</dbReference>
<keyword evidence="7 8" id="KW-0472">Membrane</keyword>
<evidence type="ECO:0000256" key="8">
    <source>
        <dbReference type="SAM" id="Phobius"/>
    </source>
</evidence>
<sequence>MKNQESISALQTAVLFLAGMTGSAIVLIPASVIGAAKNGAWISLLIAWVMGMCLLACVLYLHSQYPGLLFVEYSRKALGKWLTLLMIIPFTCALFWQNAAIIIEVGGFFNSTIMTKTPVTVVHTLFFVTAALTARAGIEVMARMFFILLIMMYGFILLVLVLASANYHPEFLLPIMPDGMKPILHGAYITYGFPFAEVVLYSSLLPFARKGEERMLGKYMYFAIIMNGVTLIASIICTILALGPLAGEMNYSMYQLARLIYIQEIIERIEPVIGFSLIAGSYMKTSIMVFILTNLFSRFFRVKNYRILTFPIAYICLLLSVTMYHDQASFNEDGYMAWTLFDNLAYVLPLLLIVVVTRMRNRSKRA</sequence>
<proteinExistence type="inferred from homology"/>
<name>A0AAP4ECY6_PAEPO</name>
<keyword evidence="5 8" id="KW-0812">Transmembrane</keyword>
<feature type="transmembrane region" description="Helical" evidence="8">
    <location>
        <begin position="40"/>
        <end position="61"/>
    </location>
</feature>
<feature type="transmembrane region" description="Helical" evidence="8">
    <location>
        <begin position="272"/>
        <end position="293"/>
    </location>
</feature>
<keyword evidence="6 8" id="KW-1133">Transmembrane helix</keyword>
<dbReference type="EMBL" id="JARVWT010000013">
    <property type="protein sequence ID" value="MDH2333918.1"/>
    <property type="molecule type" value="Genomic_DNA"/>
</dbReference>
<evidence type="ECO:0000256" key="1">
    <source>
        <dbReference type="ARBA" id="ARBA00004141"/>
    </source>
</evidence>
<evidence type="ECO:0000256" key="6">
    <source>
        <dbReference type="ARBA" id="ARBA00022989"/>
    </source>
</evidence>
<protein>
    <submittedName>
        <fullName evidence="9">Endospore germination permease</fullName>
    </submittedName>
</protein>
<dbReference type="Proteomes" id="UP001229409">
    <property type="component" value="Unassembled WGS sequence"/>
</dbReference>
<feature type="transmembrane region" description="Helical" evidence="8">
    <location>
        <begin position="187"/>
        <end position="207"/>
    </location>
</feature>
<dbReference type="PANTHER" id="PTHR34975">
    <property type="entry name" value="SPORE GERMINATION PROTEIN A2"/>
    <property type="match status" value="1"/>
</dbReference>
<feature type="transmembrane region" description="Helical" evidence="8">
    <location>
        <begin position="82"/>
        <end position="109"/>
    </location>
</feature>